<dbReference type="PhylomeDB" id="K4D872"/>
<dbReference type="OMA" id="LMENIYA"/>
<evidence type="ECO:0000256" key="1">
    <source>
        <dbReference type="ARBA" id="ARBA00022737"/>
    </source>
</evidence>
<proteinExistence type="predicted"/>
<name>K4D872_SOLLC</name>
<dbReference type="eggNOG" id="KOG4197">
    <property type="taxonomic scope" value="Eukaryota"/>
</dbReference>
<evidence type="ECO:0000313" key="3">
    <source>
        <dbReference type="EnsemblPlants" id="Solyc11g043050.1.1"/>
    </source>
</evidence>
<reference evidence="3" key="2">
    <citation type="submission" date="2015-06" db="UniProtKB">
        <authorList>
            <consortium name="EnsemblPlants"/>
        </authorList>
    </citation>
    <scope>IDENTIFICATION</scope>
    <source>
        <strain evidence="3">cv. Heinz 1706</strain>
    </source>
</reference>
<reference evidence="3" key="1">
    <citation type="journal article" date="2012" name="Nature">
        <title>The tomato genome sequence provides insights into fleshy fruit evolution.</title>
        <authorList>
            <consortium name="Tomato Genome Consortium"/>
        </authorList>
    </citation>
    <scope>NUCLEOTIDE SEQUENCE [LARGE SCALE GENOMIC DNA]</scope>
    <source>
        <strain evidence="3">cv. Heinz 1706</strain>
    </source>
</reference>
<protein>
    <recommendedName>
        <fullName evidence="5">Pentatricopeptide repeat-containing protein</fullName>
    </recommendedName>
</protein>
<dbReference type="PANTHER" id="PTHR47926:SF436">
    <property type="entry name" value="PENTATRICOPEPTIDE REPEAT-CONTAINING PROTEIN ELI1, CHLOROPLASTIC-LIKE ISOFORM X2"/>
    <property type="match status" value="1"/>
</dbReference>
<accession>K4D872</accession>
<dbReference type="InterPro" id="IPR002885">
    <property type="entry name" value="PPR_rpt"/>
</dbReference>
<dbReference type="Pfam" id="PF20431">
    <property type="entry name" value="E_motif"/>
    <property type="match status" value="1"/>
</dbReference>
<dbReference type="EnsemblPlants" id="Solyc11g043050.1.1">
    <property type="protein sequence ID" value="Solyc11g043050.1.1"/>
    <property type="gene ID" value="Solyc11g043050.1"/>
</dbReference>
<dbReference type="FunFam" id="1.25.40.10:FF:000231">
    <property type="entry name" value="Pentatricopeptide repeat-containing protein chloroplastic"/>
    <property type="match status" value="1"/>
</dbReference>
<sequence>MGLFSTMKEENTKPSEFTLVSLLNACGHLGALDKGNWIYMYVKKNNVELNVIIVTAIIDMYCNCGNFDMASHVFVSLSNEGLSSWNSMILGLDTNGLEDDAIKIFASLQCSILKPDSVTFINVLTACNHSGLVDKLDPNENSGYVLMENIYATSGLFEEALDGRISMEEKHIAKEPGCSPLEITGEDHEFASGRKLYSEFHDIYSLMH</sequence>
<dbReference type="InParanoid" id="K4D872"/>
<keyword evidence="4" id="KW-1185">Reference proteome</keyword>
<dbReference type="AlphaFoldDB" id="K4D872"/>
<dbReference type="HOGENOM" id="CLU_002706_26_0_1"/>
<evidence type="ECO:0008006" key="5">
    <source>
        <dbReference type="Google" id="ProtNLM"/>
    </source>
</evidence>
<dbReference type="Proteomes" id="UP000004994">
    <property type="component" value="Chromosome 11"/>
</dbReference>
<dbReference type="PaxDb" id="4081-Solyc11g043050.1.1"/>
<organism evidence="3">
    <name type="scientific">Solanum lycopersicum</name>
    <name type="common">Tomato</name>
    <name type="synonym">Lycopersicon esculentum</name>
    <dbReference type="NCBI Taxonomy" id="4081"/>
    <lineage>
        <taxon>Eukaryota</taxon>
        <taxon>Viridiplantae</taxon>
        <taxon>Streptophyta</taxon>
        <taxon>Embryophyta</taxon>
        <taxon>Tracheophyta</taxon>
        <taxon>Spermatophyta</taxon>
        <taxon>Magnoliopsida</taxon>
        <taxon>eudicotyledons</taxon>
        <taxon>Gunneridae</taxon>
        <taxon>Pentapetalae</taxon>
        <taxon>asterids</taxon>
        <taxon>lamiids</taxon>
        <taxon>Solanales</taxon>
        <taxon>Solanaceae</taxon>
        <taxon>Solanoideae</taxon>
        <taxon>Solaneae</taxon>
        <taxon>Solanum</taxon>
        <taxon>Solanum subgen. Lycopersicon</taxon>
    </lineage>
</organism>
<dbReference type="PANTHER" id="PTHR47926">
    <property type="entry name" value="PENTATRICOPEPTIDE REPEAT-CONTAINING PROTEIN"/>
    <property type="match status" value="1"/>
</dbReference>
<dbReference type="SMR" id="K4D872"/>
<keyword evidence="1" id="KW-0677">Repeat</keyword>
<evidence type="ECO:0000313" key="4">
    <source>
        <dbReference type="Proteomes" id="UP000004994"/>
    </source>
</evidence>
<dbReference type="PROSITE" id="PS51375">
    <property type="entry name" value="PPR"/>
    <property type="match status" value="1"/>
</dbReference>
<dbReference type="Gene3D" id="1.25.40.10">
    <property type="entry name" value="Tetratricopeptide repeat domain"/>
    <property type="match status" value="1"/>
</dbReference>
<dbReference type="InterPro" id="IPR046960">
    <property type="entry name" value="PPR_At4g14850-like_plant"/>
</dbReference>
<dbReference type="NCBIfam" id="TIGR00756">
    <property type="entry name" value="PPR"/>
    <property type="match status" value="1"/>
</dbReference>
<dbReference type="GO" id="GO:0003723">
    <property type="term" value="F:RNA binding"/>
    <property type="evidence" value="ECO:0007669"/>
    <property type="project" value="InterPro"/>
</dbReference>
<feature type="repeat" description="PPR" evidence="2">
    <location>
        <begin position="50"/>
        <end position="84"/>
    </location>
</feature>
<dbReference type="Pfam" id="PF13812">
    <property type="entry name" value="PPR_3"/>
    <property type="match status" value="1"/>
</dbReference>
<gene>
    <name evidence="3" type="primary">LOC101263484</name>
</gene>
<dbReference type="GO" id="GO:0009451">
    <property type="term" value="P:RNA modification"/>
    <property type="evidence" value="ECO:0000318"/>
    <property type="project" value="GO_Central"/>
</dbReference>
<dbReference type="InterPro" id="IPR046848">
    <property type="entry name" value="E_motif"/>
</dbReference>
<dbReference type="Gramene" id="Solyc11g043050.1.1">
    <property type="protein sequence ID" value="Solyc11g043050.1.1"/>
    <property type="gene ID" value="Solyc11g043050.1"/>
</dbReference>
<evidence type="ECO:0000256" key="2">
    <source>
        <dbReference type="PROSITE-ProRule" id="PRU00708"/>
    </source>
</evidence>
<dbReference type="InterPro" id="IPR011990">
    <property type="entry name" value="TPR-like_helical_dom_sf"/>
</dbReference>